<organism evidence="3 4">
    <name type="scientific">Aerophobetes bacterium</name>
    <dbReference type="NCBI Taxonomy" id="2030807"/>
    <lineage>
        <taxon>Bacteria</taxon>
        <taxon>Candidatus Aerophobota</taxon>
    </lineage>
</organism>
<proteinExistence type="predicted"/>
<dbReference type="AlphaFoldDB" id="A0A662D7L0"/>
<reference evidence="3 4" key="1">
    <citation type="submission" date="2018-06" db="EMBL/GenBank/DDBJ databases">
        <title>Extensive metabolic versatility and redundancy in microbially diverse, dynamic hydrothermal sediments.</title>
        <authorList>
            <person name="Dombrowski N."/>
            <person name="Teske A."/>
            <person name="Baker B.J."/>
        </authorList>
    </citation>
    <scope>NUCLEOTIDE SEQUENCE [LARGE SCALE GENOMIC DNA]</scope>
    <source>
        <strain evidence="3">B3_G15</strain>
    </source>
</reference>
<feature type="chain" id="PRO_5025017379" description="DUF1795 domain-containing protein" evidence="2">
    <location>
        <begin position="24"/>
        <end position="399"/>
    </location>
</feature>
<feature type="signal peptide" evidence="2">
    <location>
        <begin position="1"/>
        <end position="23"/>
    </location>
</feature>
<evidence type="ECO:0008006" key="5">
    <source>
        <dbReference type="Google" id="ProtNLM"/>
    </source>
</evidence>
<feature type="compositionally biased region" description="Low complexity" evidence="1">
    <location>
        <begin position="186"/>
        <end position="204"/>
    </location>
</feature>
<name>A0A662D7L0_UNCAE</name>
<protein>
    <recommendedName>
        <fullName evidence="5">DUF1795 domain-containing protein</fullName>
    </recommendedName>
</protein>
<dbReference type="EMBL" id="QMQA01000219">
    <property type="protein sequence ID" value="RLE11790.1"/>
    <property type="molecule type" value="Genomic_DNA"/>
</dbReference>
<dbReference type="Proteomes" id="UP000280417">
    <property type="component" value="Unassembled WGS sequence"/>
</dbReference>
<dbReference type="Gene3D" id="3.40.1000.10">
    <property type="entry name" value="Mog1/PsbP, alpha/beta/alpha sandwich"/>
    <property type="match status" value="1"/>
</dbReference>
<keyword evidence="2" id="KW-0732">Signal</keyword>
<evidence type="ECO:0000256" key="1">
    <source>
        <dbReference type="SAM" id="MobiDB-lite"/>
    </source>
</evidence>
<accession>A0A662D7L0</accession>
<comment type="caution">
    <text evidence="3">The sequence shown here is derived from an EMBL/GenBank/DDBJ whole genome shotgun (WGS) entry which is preliminary data.</text>
</comment>
<evidence type="ECO:0000313" key="4">
    <source>
        <dbReference type="Proteomes" id="UP000280417"/>
    </source>
</evidence>
<sequence length="399" mass="44411">MKKKFIAGMVSLFLTFIPGTVLSQLSPPFRPLQPPTTTSEATQTQKYTSEQYKFSFDYPKGWKVQEQQGAVNVNEPQNLAWVTMCRITQNIDPQTYLQNVESQLKQQWQNYIVTSRSEVKINSIDALRVEGEATSQGKVWVFTLLVLHQNNQAKLMVGSGIVKEQYPNFSPVMEKIFNSITLADTGQTTTPRQTQQPQTTRQTGDGSEGIKILRNLARGANPPPLPQMTPPSNWVHVGHPTIFMLKLIRPPDWKEEVMQDPSGYYGGLKIISPDGEANLYIYYSVVFGTVTLNDGIIEGIHLLTGSYPQVDIVVEDELHKFVSAMWPGADARFIAFRHEGKVGVVLCMIFPMSGGQATQVHLKGCIGPADKFDNLTKEVFLKVFGWVGAGGYVTPAPRG</sequence>
<gene>
    <name evidence="3" type="ORF">DRJ04_07385</name>
</gene>
<feature type="region of interest" description="Disordered" evidence="1">
    <location>
        <begin position="186"/>
        <end position="208"/>
    </location>
</feature>
<evidence type="ECO:0000313" key="3">
    <source>
        <dbReference type="EMBL" id="RLE11790.1"/>
    </source>
</evidence>
<evidence type="ECO:0000256" key="2">
    <source>
        <dbReference type="SAM" id="SignalP"/>
    </source>
</evidence>